<proteinExistence type="predicted"/>
<dbReference type="AlphaFoldDB" id="A0A0A9BBH0"/>
<dbReference type="EMBL" id="GBRH01236556">
    <property type="protein sequence ID" value="JAD61339.1"/>
    <property type="molecule type" value="Transcribed_RNA"/>
</dbReference>
<name>A0A0A9BBH0_ARUDO</name>
<protein>
    <submittedName>
        <fullName evidence="1">Uncharacterized protein</fullName>
    </submittedName>
</protein>
<reference evidence="1" key="2">
    <citation type="journal article" date="2015" name="Data Brief">
        <title>Shoot transcriptome of the giant reed, Arundo donax.</title>
        <authorList>
            <person name="Barrero R.A."/>
            <person name="Guerrero F.D."/>
            <person name="Moolhuijzen P."/>
            <person name="Goolsby J.A."/>
            <person name="Tidwell J."/>
            <person name="Bellgard S.E."/>
            <person name="Bellgard M.I."/>
        </authorList>
    </citation>
    <scope>NUCLEOTIDE SEQUENCE</scope>
    <source>
        <tissue evidence="1">Shoot tissue taken approximately 20 cm above the soil surface</tissue>
    </source>
</reference>
<organism evidence="1">
    <name type="scientific">Arundo donax</name>
    <name type="common">Giant reed</name>
    <name type="synonym">Donax arundinaceus</name>
    <dbReference type="NCBI Taxonomy" id="35708"/>
    <lineage>
        <taxon>Eukaryota</taxon>
        <taxon>Viridiplantae</taxon>
        <taxon>Streptophyta</taxon>
        <taxon>Embryophyta</taxon>
        <taxon>Tracheophyta</taxon>
        <taxon>Spermatophyta</taxon>
        <taxon>Magnoliopsida</taxon>
        <taxon>Liliopsida</taxon>
        <taxon>Poales</taxon>
        <taxon>Poaceae</taxon>
        <taxon>PACMAD clade</taxon>
        <taxon>Arundinoideae</taxon>
        <taxon>Arundineae</taxon>
        <taxon>Arundo</taxon>
    </lineage>
</organism>
<reference evidence="1" key="1">
    <citation type="submission" date="2014-09" db="EMBL/GenBank/DDBJ databases">
        <authorList>
            <person name="Magalhaes I.L.F."/>
            <person name="Oliveira U."/>
            <person name="Santos F.R."/>
            <person name="Vidigal T.H.D.A."/>
            <person name="Brescovit A.D."/>
            <person name="Santos A.J."/>
        </authorList>
    </citation>
    <scope>NUCLEOTIDE SEQUENCE</scope>
    <source>
        <tissue evidence="1">Shoot tissue taken approximately 20 cm above the soil surface</tissue>
    </source>
</reference>
<accession>A0A0A9BBH0</accession>
<evidence type="ECO:0000313" key="1">
    <source>
        <dbReference type="EMBL" id="JAD61339.1"/>
    </source>
</evidence>
<sequence>MLPTDKDLLCFYHEPEFSSWFDPAPLAV</sequence>